<feature type="region of interest" description="Disordered" evidence="1">
    <location>
        <begin position="32"/>
        <end position="57"/>
    </location>
</feature>
<evidence type="ECO:0000256" key="1">
    <source>
        <dbReference type="SAM" id="MobiDB-lite"/>
    </source>
</evidence>
<feature type="compositionally biased region" description="Polar residues" evidence="1">
    <location>
        <begin position="32"/>
        <end position="47"/>
    </location>
</feature>
<comment type="caution">
    <text evidence="2">The sequence shown here is derived from an EMBL/GenBank/DDBJ whole genome shotgun (WGS) entry which is preliminary data.</text>
</comment>
<name>A0ABR2EXP4_9ROSI</name>
<dbReference type="EMBL" id="JBBPBM010000010">
    <property type="protein sequence ID" value="KAK8565651.1"/>
    <property type="molecule type" value="Genomic_DNA"/>
</dbReference>
<reference evidence="2 3" key="1">
    <citation type="journal article" date="2024" name="G3 (Bethesda)">
        <title>Genome assembly of Hibiscus sabdariffa L. provides insights into metabolisms of medicinal natural products.</title>
        <authorList>
            <person name="Kim T."/>
        </authorList>
    </citation>
    <scope>NUCLEOTIDE SEQUENCE [LARGE SCALE GENOMIC DNA]</scope>
    <source>
        <strain evidence="2">TK-2024</strain>
        <tissue evidence="2">Old leaves</tissue>
    </source>
</reference>
<feature type="region of interest" description="Disordered" evidence="1">
    <location>
        <begin position="73"/>
        <end position="98"/>
    </location>
</feature>
<sequence>MWTTSLGAWVPAPTPIRTKHRPLALSHFPINVSANSRIRGQPAASNPKQEDRKEISGSDVLWALQRAAAQKKKAKIKKKASASTTSEDSRRDKDSIDYSDVRPLEIKSEWSLKLEELEKRLQELQEEDTA</sequence>
<gene>
    <name evidence="2" type="ORF">V6N12_059206</name>
</gene>
<dbReference type="PANTHER" id="PTHR37728">
    <property type="entry name" value="BNAA04G26730D PROTEIN"/>
    <property type="match status" value="1"/>
</dbReference>
<dbReference type="Proteomes" id="UP001472677">
    <property type="component" value="Unassembled WGS sequence"/>
</dbReference>
<feature type="compositionally biased region" description="Basic and acidic residues" evidence="1">
    <location>
        <begin position="87"/>
        <end position="98"/>
    </location>
</feature>
<organism evidence="2 3">
    <name type="scientific">Hibiscus sabdariffa</name>
    <name type="common">roselle</name>
    <dbReference type="NCBI Taxonomy" id="183260"/>
    <lineage>
        <taxon>Eukaryota</taxon>
        <taxon>Viridiplantae</taxon>
        <taxon>Streptophyta</taxon>
        <taxon>Embryophyta</taxon>
        <taxon>Tracheophyta</taxon>
        <taxon>Spermatophyta</taxon>
        <taxon>Magnoliopsida</taxon>
        <taxon>eudicotyledons</taxon>
        <taxon>Gunneridae</taxon>
        <taxon>Pentapetalae</taxon>
        <taxon>rosids</taxon>
        <taxon>malvids</taxon>
        <taxon>Malvales</taxon>
        <taxon>Malvaceae</taxon>
        <taxon>Malvoideae</taxon>
        <taxon>Hibiscus</taxon>
    </lineage>
</organism>
<evidence type="ECO:0000313" key="2">
    <source>
        <dbReference type="EMBL" id="KAK8565651.1"/>
    </source>
</evidence>
<proteinExistence type="predicted"/>
<accession>A0ABR2EXP4</accession>
<keyword evidence="3" id="KW-1185">Reference proteome</keyword>
<evidence type="ECO:0000313" key="3">
    <source>
        <dbReference type="Proteomes" id="UP001472677"/>
    </source>
</evidence>
<dbReference type="PANTHER" id="PTHR37728:SF1">
    <property type="entry name" value="OS06G0132300 PROTEIN"/>
    <property type="match status" value="1"/>
</dbReference>
<protein>
    <submittedName>
        <fullName evidence="2">Uncharacterized protein</fullName>
    </submittedName>
</protein>